<dbReference type="InterPro" id="IPR058868">
    <property type="entry name" value="ARM_7"/>
</dbReference>
<dbReference type="EMBL" id="JAUJYO010000017">
    <property type="protein sequence ID" value="KAK1291406.1"/>
    <property type="molecule type" value="Genomic_DNA"/>
</dbReference>
<dbReference type="SUPFAM" id="SSF48452">
    <property type="entry name" value="TPR-like"/>
    <property type="match status" value="1"/>
</dbReference>
<reference evidence="2" key="2">
    <citation type="submission" date="2023-06" db="EMBL/GenBank/DDBJ databases">
        <authorList>
            <person name="Ma L."/>
            <person name="Liu K.-W."/>
            <person name="Li Z."/>
            <person name="Hsiao Y.-Y."/>
            <person name="Qi Y."/>
            <person name="Fu T."/>
            <person name="Tang G."/>
            <person name="Zhang D."/>
            <person name="Sun W.-H."/>
            <person name="Liu D.-K."/>
            <person name="Li Y."/>
            <person name="Chen G.-Z."/>
            <person name="Liu X.-D."/>
            <person name="Liao X.-Y."/>
            <person name="Jiang Y.-T."/>
            <person name="Yu X."/>
            <person name="Hao Y."/>
            <person name="Huang J."/>
            <person name="Zhao X.-W."/>
            <person name="Ke S."/>
            <person name="Chen Y.-Y."/>
            <person name="Wu W.-L."/>
            <person name="Hsu J.-L."/>
            <person name="Lin Y.-F."/>
            <person name="Huang M.-D."/>
            <person name="Li C.-Y."/>
            <person name="Huang L."/>
            <person name="Wang Z.-W."/>
            <person name="Zhao X."/>
            <person name="Zhong W.-Y."/>
            <person name="Peng D.-H."/>
            <person name="Ahmad S."/>
            <person name="Lan S."/>
            <person name="Zhang J.-S."/>
            <person name="Tsai W.-C."/>
            <person name="Van De Peer Y."/>
            <person name="Liu Z.-J."/>
        </authorList>
    </citation>
    <scope>NUCLEOTIDE SEQUENCE</scope>
    <source>
        <strain evidence="2">CP</strain>
        <tissue evidence="2">Leaves</tissue>
    </source>
</reference>
<sequence length="573" mass="64474">MEKINRVSQADSLRCSGKACCFFKAMKNRDPNLKRSLLCRFFDDMPHVDDPLHVLVMSGLWSLAMSNPDDPTLPSLPSFFTCMANLIHKALNDLHWLHKDQNIYIPYYAAHIIGSYTINSPRFVAKAADVVVVPPLVELLKGRLSWVEQRVAVRALGHLASFDSTFEAVASYEEEVVKVSMRVVFDESVKTKQKEKYQSELLSRGLGDEGMEEQRTEEWTSQLQCWSIQLLNCFASKQRSIDVIVSDGRFLTCLCNMWGSPAGIGLLRILCQSKAGRKALSRHKDVVLSLCNLSRSSDDFQYMGIDCLLLLLRDKNTRDSVLEGSVSCLVDLVELGELGRRRDVGGAIARALLVDYKDGLYCDKEVERALGVVWDLKVGRRREARMGKEDLEKRRGFVSSKRRQGNEQFWGGDINGAMGAYSEALELCPLRLWKERLVLYSNRAQCHLLLREADEAISDATRALSLSRPANSHAKSLWRRSQAYDAKGLAKESLLDCLMFINVFFGSDEKRRCDKVPYYAIRMICKQMSYVGLFSSASSAIDGESDDIESIGKDGKQLNMVAFKSGVASFLSL</sequence>
<gene>
    <name evidence="2" type="ORF">QJS10_CPB17g02301</name>
</gene>
<dbReference type="AlphaFoldDB" id="A0AAV9CS90"/>
<dbReference type="InterPro" id="IPR011990">
    <property type="entry name" value="TPR-like_helical_dom_sf"/>
</dbReference>
<reference evidence="2" key="1">
    <citation type="journal article" date="2023" name="Nat. Commun.">
        <title>Diploid and tetraploid genomes of Acorus and the evolution of monocots.</title>
        <authorList>
            <person name="Ma L."/>
            <person name="Liu K.W."/>
            <person name="Li Z."/>
            <person name="Hsiao Y.Y."/>
            <person name="Qi Y."/>
            <person name="Fu T."/>
            <person name="Tang G.D."/>
            <person name="Zhang D."/>
            <person name="Sun W.H."/>
            <person name="Liu D.K."/>
            <person name="Li Y."/>
            <person name="Chen G.Z."/>
            <person name="Liu X.D."/>
            <person name="Liao X.Y."/>
            <person name="Jiang Y.T."/>
            <person name="Yu X."/>
            <person name="Hao Y."/>
            <person name="Huang J."/>
            <person name="Zhao X.W."/>
            <person name="Ke S."/>
            <person name="Chen Y.Y."/>
            <person name="Wu W.L."/>
            <person name="Hsu J.L."/>
            <person name="Lin Y.F."/>
            <person name="Huang M.D."/>
            <person name="Li C.Y."/>
            <person name="Huang L."/>
            <person name="Wang Z.W."/>
            <person name="Zhao X."/>
            <person name="Zhong W.Y."/>
            <person name="Peng D.H."/>
            <person name="Ahmad S."/>
            <person name="Lan S."/>
            <person name="Zhang J.S."/>
            <person name="Tsai W.C."/>
            <person name="Van de Peer Y."/>
            <person name="Liu Z.J."/>
        </authorList>
    </citation>
    <scope>NUCLEOTIDE SEQUENCE</scope>
    <source>
        <strain evidence="2">CP</strain>
    </source>
</reference>
<dbReference type="SUPFAM" id="SSF48371">
    <property type="entry name" value="ARM repeat"/>
    <property type="match status" value="1"/>
</dbReference>
<evidence type="ECO:0000313" key="3">
    <source>
        <dbReference type="Proteomes" id="UP001180020"/>
    </source>
</evidence>
<name>A0AAV9CS90_ACOCL</name>
<dbReference type="InterPro" id="IPR016024">
    <property type="entry name" value="ARM-type_fold"/>
</dbReference>
<dbReference type="PANTHER" id="PTHR46578">
    <property type="entry name" value="ARM-REPEAT/TETRATRICOPEPTIDE REPEAT (TPR)-LIKE PROTEIN"/>
    <property type="match status" value="1"/>
</dbReference>
<feature type="domain" description="ARM repeat N-terminal plant" evidence="1">
    <location>
        <begin position="18"/>
        <end position="245"/>
    </location>
</feature>
<evidence type="ECO:0000313" key="2">
    <source>
        <dbReference type="EMBL" id="KAK1291406.1"/>
    </source>
</evidence>
<dbReference type="Gene3D" id="1.25.40.10">
    <property type="entry name" value="Tetratricopeptide repeat domain"/>
    <property type="match status" value="1"/>
</dbReference>
<dbReference type="Pfam" id="PF26524">
    <property type="entry name" value="ARM_7"/>
    <property type="match status" value="1"/>
</dbReference>
<proteinExistence type="predicted"/>
<accession>A0AAV9CS90</accession>
<protein>
    <recommendedName>
        <fullName evidence="1">ARM repeat N-terminal plant domain-containing protein</fullName>
    </recommendedName>
</protein>
<keyword evidence="3" id="KW-1185">Reference proteome</keyword>
<comment type="caution">
    <text evidence="2">The sequence shown here is derived from an EMBL/GenBank/DDBJ whole genome shotgun (WGS) entry which is preliminary data.</text>
</comment>
<dbReference type="InterPro" id="IPR011989">
    <property type="entry name" value="ARM-like"/>
</dbReference>
<evidence type="ECO:0000259" key="1">
    <source>
        <dbReference type="Pfam" id="PF26524"/>
    </source>
</evidence>
<dbReference type="Gene3D" id="1.25.10.10">
    <property type="entry name" value="Leucine-rich Repeat Variant"/>
    <property type="match status" value="1"/>
</dbReference>
<dbReference type="Proteomes" id="UP001180020">
    <property type="component" value="Unassembled WGS sequence"/>
</dbReference>
<dbReference type="PANTHER" id="PTHR46578:SF1">
    <property type="entry name" value="ARM-REPEAT_TETRATRICOPEPTIDE REPEAT (TPR)-LIKE PROTEIN"/>
    <property type="match status" value="1"/>
</dbReference>
<organism evidence="2 3">
    <name type="scientific">Acorus calamus</name>
    <name type="common">Sweet flag</name>
    <dbReference type="NCBI Taxonomy" id="4465"/>
    <lineage>
        <taxon>Eukaryota</taxon>
        <taxon>Viridiplantae</taxon>
        <taxon>Streptophyta</taxon>
        <taxon>Embryophyta</taxon>
        <taxon>Tracheophyta</taxon>
        <taxon>Spermatophyta</taxon>
        <taxon>Magnoliopsida</taxon>
        <taxon>Liliopsida</taxon>
        <taxon>Acoraceae</taxon>
        <taxon>Acorus</taxon>
    </lineage>
</organism>